<gene>
    <name evidence="2" type="ORF">GS597_19015</name>
</gene>
<sequence>MPASVYLETSFISYLTARPSRDIVLAGHQQTTRDWWQTRRSCFEVCISELVLQEVSSGDYQAAEVRLSVVNDIELLEITPDALQLADKLVAGAALPQKAVADALHIAIAVSNGIDFLLTWNCKHIANATMRSKIEVLCRKNGYEPSIICTPEELLEDEP</sequence>
<dbReference type="Gene3D" id="3.40.50.1010">
    <property type="entry name" value="5'-nuclease"/>
    <property type="match status" value="1"/>
</dbReference>
<dbReference type="EMBL" id="WVIC01000057">
    <property type="protein sequence ID" value="NCJ08561.1"/>
    <property type="molecule type" value="Genomic_DNA"/>
</dbReference>
<dbReference type="CDD" id="cd18687">
    <property type="entry name" value="PIN_VapC-like"/>
    <property type="match status" value="1"/>
</dbReference>
<keyword evidence="3" id="KW-1185">Reference proteome</keyword>
<accession>A0A8K2A2G6</accession>
<feature type="domain" description="PIN" evidence="1">
    <location>
        <begin position="6"/>
        <end position="119"/>
    </location>
</feature>
<dbReference type="InterPro" id="IPR029060">
    <property type="entry name" value="PIN-like_dom_sf"/>
</dbReference>
<dbReference type="Pfam" id="PF01850">
    <property type="entry name" value="PIN"/>
    <property type="match status" value="1"/>
</dbReference>
<name>A0A8K2A2G6_9CYAN</name>
<comment type="caution">
    <text evidence="2">The sequence shown here is derived from an EMBL/GenBank/DDBJ whole genome shotgun (WGS) entry which is preliminary data.</text>
</comment>
<evidence type="ECO:0000259" key="1">
    <source>
        <dbReference type="Pfam" id="PF01850"/>
    </source>
</evidence>
<protein>
    <submittedName>
        <fullName evidence="2">PIN domain-containing protein</fullName>
    </submittedName>
</protein>
<evidence type="ECO:0000313" key="2">
    <source>
        <dbReference type="EMBL" id="NCJ08561.1"/>
    </source>
</evidence>
<dbReference type="Proteomes" id="UP000607397">
    <property type="component" value="Unassembled WGS sequence"/>
</dbReference>
<dbReference type="SUPFAM" id="SSF88723">
    <property type="entry name" value="PIN domain-like"/>
    <property type="match status" value="1"/>
</dbReference>
<organism evidence="2 3">
    <name type="scientific">Petrachloros mirabilis ULC683</name>
    <dbReference type="NCBI Taxonomy" id="2781853"/>
    <lineage>
        <taxon>Bacteria</taxon>
        <taxon>Bacillati</taxon>
        <taxon>Cyanobacteriota</taxon>
        <taxon>Cyanophyceae</taxon>
        <taxon>Synechococcales</taxon>
        <taxon>Petrachlorosaceae</taxon>
        <taxon>Petrachloros</taxon>
        <taxon>Petrachloros mirabilis</taxon>
    </lineage>
</organism>
<evidence type="ECO:0000313" key="3">
    <source>
        <dbReference type="Proteomes" id="UP000607397"/>
    </source>
</evidence>
<reference evidence="2" key="1">
    <citation type="submission" date="2019-12" db="EMBL/GenBank/DDBJ databases">
        <title>High-Quality draft genome sequences of three cyanobacteria isolated from the limestone walls of the Old Cathedral of Coimbra.</title>
        <authorList>
            <person name="Tiago I."/>
            <person name="Soares F."/>
            <person name="Portugal A."/>
        </authorList>
    </citation>
    <scope>NUCLEOTIDE SEQUENCE [LARGE SCALE GENOMIC DNA]</scope>
    <source>
        <strain evidence="2">C</strain>
    </source>
</reference>
<proteinExistence type="predicted"/>
<dbReference type="InterPro" id="IPR002716">
    <property type="entry name" value="PIN_dom"/>
</dbReference>
<dbReference type="RefSeq" id="WP_161827033.1">
    <property type="nucleotide sequence ID" value="NZ_WVIC01000057.1"/>
</dbReference>
<dbReference type="AlphaFoldDB" id="A0A8K2A2G6"/>